<evidence type="ECO:0000256" key="2">
    <source>
        <dbReference type="ARBA" id="ARBA00004508"/>
    </source>
</evidence>
<organism evidence="17 18">
    <name type="scientific">Anisodus acutangulus</name>
    <dbReference type="NCBI Taxonomy" id="402998"/>
    <lineage>
        <taxon>Eukaryota</taxon>
        <taxon>Viridiplantae</taxon>
        <taxon>Streptophyta</taxon>
        <taxon>Embryophyta</taxon>
        <taxon>Tracheophyta</taxon>
        <taxon>Spermatophyta</taxon>
        <taxon>Magnoliopsida</taxon>
        <taxon>eudicotyledons</taxon>
        <taxon>Gunneridae</taxon>
        <taxon>Pentapetalae</taxon>
        <taxon>asterids</taxon>
        <taxon>lamiids</taxon>
        <taxon>Solanales</taxon>
        <taxon>Solanaceae</taxon>
        <taxon>Solanoideae</taxon>
        <taxon>Hyoscyameae</taxon>
        <taxon>Anisodus</taxon>
    </lineage>
</organism>
<comment type="similarity">
    <text evidence="3">Belongs to the RETICULATA family.</text>
</comment>
<keyword evidence="12" id="KW-1133">Transmembrane helix</keyword>
<evidence type="ECO:0000313" key="17">
    <source>
        <dbReference type="EMBL" id="KAJ8560696.1"/>
    </source>
</evidence>
<keyword evidence="10" id="KW-0663">Pyridoxal phosphate</keyword>
<dbReference type="InterPro" id="IPR045088">
    <property type="entry name" value="ALAT1/2-like"/>
</dbReference>
<comment type="caution">
    <text evidence="17">The sequence shown here is derived from an EMBL/GenBank/DDBJ whole genome shotgun (WGS) entry which is preliminary data.</text>
</comment>
<evidence type="ECO:0000256" key="13">
    <source>
        <dbReference type="ARBA" id="ARBA00023136"/>
    </source>
</evidence>
<keyword evidence="13" id="KW-0472">Membrane</keyword>
<dbReference type="GO" id="GO:0004021">
    <property type="term" value="F:L-alanine:2-oxoglutarate aminotransferase activity"/>
    <property type="evidence" value="ECO:0007669"/>
    <property type="project" value="TreeGrafter"/>
</dbReference>
<evidence type="ECO:0000256" key="5">
    <source>
        <dbReference type="ARBA" id="ARBA00022528"/>
    </source>
</evidence>
<dbReference type="GO" id="GO:0031969">
    <property type="term" value="C:chloroplast membrane"/>
    <property type="evidence" value="ECO:0007669"/>
    <property type="project" value="UniProtKB-SubCell"/>
</dbReference>
<keyword evidence="7" id="KW-0934">Plastid</keyword>
<feature type="domain" description="Aminotransferase class I/classII large" evidence="16">
    <location>
        <begin position="341"/>
        <end position="550"/>
    </location>
</feature>
<dbReference type="GO" id="GO:0009853">
    <property type="term" value="P:photorespiration"/>
    <property type="evidence" value="ECO:0007669"/>
    <property type="project" value="TreeGrafter"/>
</dbReference>
<dbReference type="InterPro" id="IPR004839">
    <property type="entry name" value="Aminotransferase_I/II_large"/>
</dbReference>
<evidence type="ECO:0000259" key="16">
    <source>
        <dbReference type="Pfam" id="PF00155"/>
    </source>
</evidence>
<dbReference type="InterPro" id="IPR015421">
    <property type="entry name" value="PyrdxlP-dep_Trfase_major"/>
</dbReference>
<evidence type="ECO:0000313" key="18">
    <source>
        <dbReference type="Proteomes" id="UP001152561"/>
    </source>
</evidence>
<dbReference type="Proteomes" id="UP001152561">
    <property type="component" value="Unassembled WGS sequence"/>
</dbReference>
<evidence type="ECO:0000256" key="9">
    <source>
        <dbReference type="ARBA" id="ARBA00022692"/>
    </source>
</evidence>
<sequence length="721" mass="80748">MQANNSRMLSSICHIRSLLQEEMQVDSTASNASEEAIVEDVVGGNGILDADEVFDECPQLVHSGNLGELHPIKYTEQDSGMNIGSIGSTIAFQLSFQKKLVCDGNEEGKGASEVDQLKILQSDFAHVSSSLGPLLRPIRLDAFAESRDIWVCTVTQLSQLGQEHSFFDVSMLTLNALTLFEKIAQRALIDLYASDGAQIGRICNFWTYRVTDIYVVKKDDQGVSHKFHFAHFMHKEAIVSWLHNRFNYSPVMIEIWDPGKLYDRVAKMEVPVVLCMHSYFAGRLAKVHVLHHRDGPSFLQYTMFGAYVDYAPNSKSLQLYFPMQASRVPLDVERAKHCIVMTSGGLSAYGDSRGIPDVRKDIAGLIKRHGYQSNQELIFLKNGASRGVMHILNTVIRSPPDEVFVPVPQSPLYTLYSVSISLFRNPLVLYYLGGIANWGLDVTDLRQLVAQAQSNGTTVRTMVIINPGTPIGQCLTEANLPQILQRCYQENSLLLGDEVYHHSQIECPFISARQVLMDMRLPVSKELQLTSFHIVSKRYWGEYGQRRGYFELNNLPPKSVEENDKVSSISLNPNVSGQIFIELMVIPPKPGDISYDQYVSQEFIGRLQIASGVLLCGVFEFEKSRRIFSLTQRIAAYFSKAILYGFMGFGYGIIGQEIANLMQLWNSYRTLFGQLGAAMDDVEAAVSDAIVLGKSLIVLWCCIDEQNLMVKAWVLIVVANI</sequence>
<dbReference type="InterPro" id="IPR021825">
    <property type="entry name" value="RETICULATA-related"/>
</dbReference>
<dbReference type="PANTHER" id="PTHR11751">
    <property type="entry name" value="ALANINE AMINOTRANSFERASE"/>
    <property type="match status" value="1"/>
</dbReference>
<evidence type="ECO:0000256" key="7">
    <source>
        <dbReference type="ARBA" id="ARBA00022640"/>
    </source>
</evidence>
<keyword evidence="18" id="KW-1185">Reference proteome</keyword>
<comment type="subcellular location">
    <subcellularLocation>
        <location evidence="2">Plastid</location>
        <location evidence="2">Chloroplast membrane</location>
        <topology evidence="2">Multi-pass membrane protein</topology>
    </subcellularLocation>
</comment>
<dbReference type="SUPFAM" id="SSF53383">
    <property type="entry name" value="PLP-dependent transferases"/>
    <property type="match status" value="1"/>
</dbReference>
<keyword evidence="9" id="KW-0812">Transmembrane</keyword>
<protein>
    <recommendedName>
        <fullName evidence="16">Aminotransferase class I/classII large domain-containing protein</fullName>
    </recommendedName>
</protein>
<dbReference type="Gene3D" id="3.40.640.10">
    <property type="entry name" value="Type I PLP-dependent aspartate aminotransferase-like (Major domain)"/>
    <property type="match status" value="1"/>
</dbReference>
<reference evidence="18" key="1">
    <citation type="journal article" date="2023" name="Proc. Natl. Acad. Sci. U.S.A.">
        <title>Genomic and structural basis for evolution of tropane alkaloid biosynthesis.</title>
        <authorList>
            <person name="Wanga Y.-J."/>
            <person name="Taina T."/>
            <person name="Yua J.-Y."/>
            <person name="Lia J."/>
            <person name="Xua B."/>
            <person name="Chenc J."/>
            <person name="D'Auriad J.C."/>
            <person name="Huanga J.-P."/>
            <person name="Huanga S.-X."/>
        </authorList>
    </citation>
    <scope>NUCLEOTIDE SEQUENCE [LARGE SCALE GENOMIC DNA]</scope>
    <source>
        <strain evidence="18">cv. KIB-2019</strain>
    </source>
</reference>
<evidence type="ECO:0000256" key="3">
    <source>
        <dbReference type="ARBA" id="ARBA00010793"/>
    </source>
</evidence>
<evidence type="ECO:0000256" key="12">
    <source>
        <dbReference type="ARBA" id="ARBA00022989"/>
    </source>
</evidence>
<evidence type="ECO:0000256" key="1">
    <source>
        <dbReference type="ARBA" id="ARBA00001933"/>
    </source>
</evidence>
<keyword evidence="8" id="KW-0808">Transferase</keyword>
<evidence type="ECO:0000256" key="11">
    <source>
        <dbReference type="ARBA" id="ARBA00022946"/>
    </source>
</evidence>
<gene>
    <name evidence="17" type="ORF">K7X08_022556</name>
</gene>
<evidence type="ECO:0000256" key="8">
    <source>
        <dbReference type="ARBA" id="ARBA00022679"/>
    </source>
</evidence>
<dbReference type="PANTHER" id="PTHR11751:SF373">
    <property type="entry name" value="GLUTAMATE--GLYOXYLATE AMINOTRANSFERASE 2"/>
    <property type="match status" value="1"/>
</dbReference>
<evidence type="ECO:0000256" key="15">
    <source>
        <dbReference type="ARBA" id="ARBA00025785"/>
    </source>
</evidence>
<proteinExistence type="inferred from homology"/>
<comment type="similarity">
    <text evidence="15">Belongs to the class-I pyridoxal-phosphate-dependent aminotransferase family. Alanine aminotransferase subfamily.</text>
</comment>
<evidence type="ECO:0000256" key="6">
    <source>
        <dbReference type="ARBA" id="ARBA00022576"/>
    </source>
</evidence>
<name>A0A9Q1MI89_9SOLA</name>
<dbReference type="Pfam" id="PF00155">
    <property type="entry name" value="Aminotran_1_2"/>
    <property type="match status" value="1"/>
</dbReference>
<accession>A0A9Q1MI89</accession>
<evidence type="ECO:0000256" key="10">
    <source>
        <dbReference type="ARBA" id="ARBA00022898"/>
    </source>
</evidence>
<keyword evidence="6" id="KW-0032">Aminotransferase</keyword>
<dbReference type="OrthoDB" id="1732682at2759"/>
<comment type="cofactor">
    <cofactor evidence="1">
        <name>pyridoxal 5'-phosphate</name>
        <dbReference type="ChEBI" id="CHEBI:597326"/>
    </cofactor>
</comment>
<keyword evidence="11" id="KW-0809">Transit peptide</keyword>
<dbReference type="GO" id="GO:0008453">
    <property type="term" value="F:alanine-glyoxylate transaminase activity"/>
    <property type="evidence" value="ECO:0007669"/>
    <property type="project" value="TreeGrafter"/>
</dbReference>
<evidence type="ECO:0000256" key="4">
    <source>
        <dbReference type="ARBA" id="ARBA00011738"/>
    </source>
</evidence>
<dbReference type="EMBL" id="JAJAGQ010000006">
    <property type="protein sequence ID" value="KAJ8560696.1"/>
    <property type="molecule type" value="Genomic_DNA"/>
</dbReference>
<dbReference type="GO" id="GO:0030170">
    <property type="term" value="F:pyridoxal phosphate binding"/>
    <property type="evidence" value="ECO:0007669"/>
    <property type="project" value="InterPro"/>
</dbReference>
<evidence type="ECO:0000256" key="14">
    <source>
        <dbReference type="ARBA" id="ARBA00025709"/>
    </source>
</evidence>
<dbReference type="InterPro" id="IPR015424">
    <property type="entry name" value="PyrdxlP-dep_Trfase"/>
</dbReference>
<dbReference type="GO" id="GO:0047958">
    <property type="term" value="F:glycine:2-oxoglutarate aminotransferase activity"/>
    <property type="evidence" value="ECO:0007669"/>
    <property type="project" value="TreeGrafter"/>
</dbReference>
<keyword evidence="5" id="KW-0150">Chloroplast</keyword>
<dbReference type="AlphaFoldDB" id="A0A9Q1MI89"/>
<comment type="subunit">
    <text evidence="4">Homodimer.</text>
</comment>
<dbReference type="Pfam" id="PF11891">
    <property type="entry name" value="RETICULATA-like"/>
    <property type="match status" value="1"/>
</dbReference>
<comment type="pathway">
    <text evidence="14">Photosynthesis; C4 acid pathway.</text>
</comment>